<evidence type="ECO:0000313" key="3">
    <source>
        <dbReference type="Proteomes" id="UP000824062"/>
    </source>
</evidence>
<dbReference type="SFLD" id="SFLDS00003">
    <property type="entry name" value="Haloacid_Dehalogenase"/>
    <property type="match status" value="1"/>
</dbReference>
<dbReference type="Gene3D" id="3.40.50.1000">
    <property type="entry name" value="HAD superfamily/HAD-like"/>
    <property type="match status" value="1"/>
</dbReference>
<dbReference type="PANTHER" id="PTHR18901">
    <property type="entry name" value="2-DEOXYGLUCOSE-6-PHOSPHATE PHOSPHATASE 2"/>
    <property type="match status" value="1"/>
</dbReference>
<dbReference type="Proteomes" id="UP000824062">
    <property type="component" value="Unassembled WGS sequence"/>
</dbReference>
<name>A0A9D2JDZ2_9ACTN</name>
<dbReference type="AlphaFoldDB" id="A0A9D2JDZ2"/>
<dbReference type="NCBIfam" id="TIGR01509">
    <property type="entry name" value="HAD-SF-IA-v3"/>
    <property type="match status" value="1"/>
</dbReference>
<dbReference type="GO" id="GO:0016791">
    <property type="term" value="F:phosphatase activity"/>
    <property type="evidence" value="ECO:0007669"/>
    <property type="project" value="TreeGrafter"/>
</dbReference>
<dbReference type="SUPFAM" id="SSF56784">
    <property type="entry name" value="HAD-like"/>
    <property type="match status" value="1"/>
</dbReference>
<dbReference type="InterPro" id="IPR006439">
    <property type="entry name" value="HAD-SF_hydro_IA"/>
</dbReference>
<dbReference type="InterPro" id="IPR036412">
    <property type="entry name" value="HAD-like_sf"/>
</dbReference>
<evidence type="ECO:0000313" key="2">
    <source>
        <dbReference type="EMBL" id="HIZ46281.1"/>
    </source>
</evidence>
<comment type="caution">
    <text evidence="2">The sequence shown here is derived from an EMBL/GenBank/DDBJ whole genome shotgun (WGS) entry which is preliminary data.</text>
</comment>
<sequence length="279" mass="30824">MSGAGQKARTSLWPPSFSAAIFDFDGTLAETWHLWRQVDEVFFASRGLKFDEAASETIATLGFAAGAQWCVERYRLRDEVADIVDEWNRLGAALYETSVQLRPGAERYLRSLRAQGVRLALATTNDPHVLGSMRHVDVGELFDEVVCGREVARGKDHPDIYLEAARRLGARPEGCVVFEDILPGVLSAQRAGMRAVAVRCEDPRQPERELRSAADLWIDGWEGLTEGTGADRGDGGTCQVLDLTGPPVPSVSPRPLCQPRQARRRRARKCPSAWGQPVR</sequence>
<accession>A0A9D2JDZ2</accession>
<dbReference type="InterPro" id="IPR023214">
    <property type="entry name" value="HAD_sf"/>
</dbReference>
<gene>
    <name evidence="2" type="ORF">IAA19_04600</name>
</gene>
<dbReference type="CDD" id="cd07505">
    <property type="entry name" value="HAD_BPGM-like"/>
    <property type="match status" value="1"/>
</dbReference>
<dbReference type="SFLD" id="SFLDG01129">
    <property type="entry name" value="C1.5:_HAD__Beta-PGM__Phosphata"/>
    <property type="match status" value="1"/>
</dbReference>
<reference evidence="2" key="1">
    <citation type="journal article" date="2021" name="PeerJ">
        <title>Extensive microbial diversity within the chicken gut microbiome revealed by metagenomics and culture.</title>
        <authorList>
            <person name="Gilroy R."/>
            <person name="Ravi A."/>
            <person name="Getino M."/>
            <person name="Pursley I."/>
            <person name="Horton D.L."/>
            <person name="Alikhan N.F."/>
            <person name="Baker D."/>
            <person name="Gharbi K."/>
            <person name="Hall N."/>
            <person name="Watson M."/>
            <person name="Adriaenssens E.M."/>
            <person name="Foster-Nyarko E."/>
            <person name="Jarju S."/>
            <person name="Secka A."/>
            <person name="Antonio M."/>
            <person name="Oren A."/>
            <person name="Chaudhuri R.R."/>
            <person name="La Ragione R."/>
            <person name="Hildebrand F."/>
            <person name="Pallen M.J."/>
        </authorList>
    </citation>
    <scope>NUCLEOTIDE SEQUENCE</scope>
    <source>
        <strain evidence="2">ChiHjej12B11-14209</strain>
    </source>
</reference>
<dbReference type="InterPro" id="IPR023198">
    <property type="entry name" value="PGP-like_dom2"/>
</dbReference>
<dbReference type="EMBL" id="DXBM01000039">
    <property type="protein sequence ID" value="HIZ46281.1"/>
    <property type="molecule type" value="Genomic_DNA"/>
</dbReference>
<protein>
    <submittedName>
        <fullName evidence="2">HAD family phosphatase</fullName>
    </submittedName>
</protein>
<organism evidence="2 3">
    <name type="scientific">Candidatus Olsenella pullistercoris</name>
    <dbReference type="NCBI Taxonomy" id="2838712"/>
    <lineage>
        <taxon>Bacteria</taxon>
        <taxon>Bacillati</taxon>
        <taxon>Actinomycetota</taxon>
        <taxon>Coriobacteriia</taxon>
        <taxon>Coriobacteriales</taxon>
        <taxon>Atopobiaceae</taxon>
        <taxon>Olsenella</taxon>
    </lineage>
</organism>
<dbReference type="Pfam" id="PF00702">
    <property type="entry name" value="Hydrolase"/>
    <property type="match status" value="1"/>
</dbReference>
<dbReference type="Gene3D" id="1.10.150.240">
    <property type="entry name" value="Putative phosphatase, domain 2"/>
    <property type="match status" value="1"/>
</dbReference>
<reference evidence="2" key="2">
    <citation type="submission" date="2021-04" db="EMBL/GenBank/DDBJ databases">
        <authorList>
            <person name="Gilroy R."/>
        </authorList>
    </citation>
    <scope>NUCLEOTIDE SEQUENCE</scope>
    <source>
        <strain evidence="2">ChiHjej12B11-14209</strain>
    </source>
</reference>
<feature type="region of interest" description="Disordered" evidence="1">
    <location>
        <begin position="225"/>
        <end position="279"/>
    </location>
</feature>
<dbReference type="PRINTS" id="PR00413">
    <property type="entry name" value="HADHALOGNASE"/>
</dbReference>
<proteinExistence type="predicted"/>
<evidence type="ECO:0000256" key="1">
    <source>
        <dbReference type="SAM" id="MobiDB-lite"/>
    </source>
</evidence>
<dbReference type="PANTHER" id="PTHR18901:SF38">
    <property type="entry name" value="PSEUDOURIDINE-5'-PHOSPHATASE"/>
    <property type="match status" value="1"/>
</dbReference>